<dbReference type="PANTHER" id="PTHR30519">
    <property type="entry name" value="5-METHYLTETRAHYDROPTEROYLTRIGLUTAMATE--HOMOCYSTEINE METHYLTRANSFERASE"/>
    <property type="match status" value="1"/>
</dbReference>
<keyword evidence="9 11" id="KW-0862">Zinc</keyword>
<evidence type="ECO:0000256" key="11">
    <source>
        <dbReference type="HAMAP-Rule" id="MF_00172"/>
    </source>
</evidence>
<feature type="binding site" evidence="11">
    <location>
        <begin position="17"/>
        <end position="20"/>
    </location>
    <ligand>
        <name>5-methyltetrahydropteroyltri-L-glutamate</name>
        <dbReference type="ChEBI" id="CHEBI:58207"/>
    </ligand>
</feature>
<comment type="similarity">
    <text evidence="3 11">Belongs to the vitamin-B12 independent methionine synthase family.</text>
</comment>
<dbReference type="CDD" id="cd03311">
    <property type="entry name" value="CIMS_C_terminal_like"/>
    <property type="match status" value="1"/>
</dbReference>
<dbReference type="FunFam" id="3.20.20.210:FF:000002">
    <property type="entry name" value="5-methyltetrahydropteroyltriglutamate--homocysteine methyltransferase"/>
    <property type="match status" value="1"/>
</dbReference>
<evidence type="ECO:0000256" key="6">
    <source>
        <dbReference type="ARBA" id="ARBA00022679"/>
    </source>
</evidence>
<feature type="domain" description="Cobalamin-independent methionine synthase MetE C-terminal/archaeal" evidence="15">
    <location>
        <begin position="452"/>
        <end position="778"/>
    </location>
</feature>
<comment type="function">
    <text evidence="1 11">Catalyzes the transfer of a methyl group from 5-methyltetrahydrofolate to homocysteine resulting in methionine formation.</text>
</comment>
<dbReference type="HAMAP" id="MF_00172">
    <property type="entry name" value="Meth_synth"/>
    <property type="match status" value="1"/>
</dbReference>
<feature type="binding site" evidence="11">
    <location>
        <position position="691"/>
    </location>
    <ligand>
        <name>Zn(2+)</name>
        <dbReference type="ChEBI" id="CHEBI:29105"/>
        <note>catalytic</note>
    </ligand>
</feature>
<feature type="domain" description="Cobalamin-independent methionine synthase MetE N-terminal" evidence="16">
    <location>
        <begin position="5"/>
        <end position="334"/>
    </location>
</feature>
<feature type="binding site" evidence="11 12">
    <location>
        <position position="625"/>
    </location>
    <ligand>
        <name>L-homocysteine</name>
        <dbReference type="ChEBI" id="CHEBI:58199"/>
    </ligand>
</feature>
<dbReference type="InterPro" id="IPR013215">
    <property type="entry name" value="Cbl-indep_Met_Synth_N"/>
</dbReference>
<feature type="binding site" evidence="11">
    <location>
        <position position="137"/>
    </location>
    <ligand>
        <name>5-methyltetrahydropteroyltri-L-glutamate</name>
        <dbReference type="ChEBI" id="CHEBI:58207"/>
    </ligand>
</feature>
<evidence type="ECO:0000313" key="17">
    <source>
        <dbReference type="EMBL" id="PIM53025.1"/>
    </source>
</evidence>
<feature type="binding site" evidence="11 12">
    <location>
        <begin position="457"/>
        <end position="459"/>
    </location>
    <ligand>
        <name>L-methionine</name>
        <dbReference type="ChEBI" id="CHEBI:57844"/>
    </ligand>
</feature>
<keyword evidence="4 11" id="KW-0489">Methyltransferase</keyword>
<evidence type="ECO:0000259" key="16">
    <source>
        <dbReference type="Pfam" id="PF08267"/>
    </source>
</evidence>
<dbReference type="GO" id="GO:0008270">
    <property type="term" value="F:zinc ion binding"/>
    <property type="evidence" value="ECO:0007669"/>
    <property type="project" value="InterPro"/>
</dbReference>
<evidence type="ECO:0000256" key="12">
    <source>
        <dbReference type="PIRSR" id="PIRSR000382-1"/>
    </source>
</evidence>
<evidence type="ECO:0000259" key="15">
    <source>
        <dbReference type="Pfam" id="PF01717"/>
    </source>
</evidence>
<feature type="binding site" evidence="11 12">
    <location>
        <position position="510"/>
    </location>
    <ligand>
        <name>L-methionine</name>
        <dbReference type="ChEBI" id="CHEBI:57844"/>
    </ligand>
</feature>
<keyword evidence="6 11" id="KW-0808">Transferase</keyword>
<feature type="binding site" evidence="11 12">
    <location>
        <position position="625"/>
    </location>
    <ligand>
        <name>L-methionine</name>
        <dbReference type="ChEBI" id="CHEBI:57844"/>
    </ligand>
</feature>
<accession>A0A2G9C9H4</accession>
<keyword evidence="7 11" id="KW-0479">Metal-binding</keyword>
<feature type="binding site" evidence="12">
    <location>
        <position position="142"/>
    </location>
    <ligand>
        <name>5-methyltetrahydropteroyltri-L-glutamate</name>
        <dbReference type="ChEBI" id="CHEBI:58207"/>
    </ligand>
</feature>
<feature type="binding site" evidence="11">
    <location>
        <position position="669"/>
    </location>
    <ligand>
        <name>Zn(2+)</name>
        <dbReference type="ChEBI" id="CHEBI:29105"/>
        <note>catalytic</note>
    </ligand>
</feature>
<dbReference type="AlphaFoldDB" id="A0A2G9C9H4"/>
<evidence type="ECO:0000256" key="1">
    <source>
        <dbReference type="ARBA" id="ARBA00002777"/>
    </source>
</evidence>
<evidence type="ECO:0000313" key="18">
    <source>
        <dbReference type="Proteomes" id="UP000231501"/>
    </source>
</evidence>
<name>A0A2G9C9H4_9BURK</name>
<evidence type="ECO:0000256" key="13">
    <source>
        <dbReference type="PIRSR" id="PIRSR000382-2"/>
    </source>
</evidence>
<comment type="pathway">
    <text evidence="2 11">Amino-acid biosynthesis; L-methionine biosynthesis via de novo pathway; L-methionine from L-homocysteine (MetE route): step 1/1.</text>
</comment>
<evidence type="ECO:0000256" key="10">
    <source>
        <dbReference type="ARBA" id="ARBA00023167"/>
    </source>
</evidence>
<evidence type="ECO:0000256" key="4">
    <source>
        <dbReference type="ARBA" id="ARBA00022603"/>
    </source>
</evidence>
<dbReference type="UniPathway" id="UPA00051">
    <property type="reaction ID" value="UER00082"/>
</dbReference>
<sequence length="802" mass="87664">MMIRTHVLGFPRIGANRELKFALERHWRGEIDEAALQAVAAELRTRHWRLQVGAGLDHVTVGDFALYDQVADLIQLFGCEPARFGFTGEESPLRRYFAMARGVAVHAHGPGCGCGAAADGGKADGTREGAPALEMTKWFDTNYHYLVPEFDSATAFSLHADRLLAEVDEAIALPASPKAALLGPVSFLFLGKSKEEGFDRLALLDRLLPVYEQLLVKLAARGVTWVQLDEPVLGLDLPPAWQDALRRAYARLGQVDQQVLLASYFSPLAGNLALACELPVAGLHVDAVRAADELLDVARTLPLGRELSVGIVDGRNVWRADLDAALATLREVRELRGGRLWLAASCSLLHVPMSLRDDPVVEADVRPWLAGAVEKLEELRVLKRALWGDEAAVADALVEARQARAARAASPRVRRLDIARRVAALPADADRRASAFPRRQAAQRERLRLPAFPTTTIGSFPQTPAIRAARAAFKRGELDAETYRAAMRDEIEQAVRRQEVLGLDVLVHGEAERNDMVEYFGEQLDGFAFTANGWVQSYGSRCVKPPVLFGDVARPAPMTVEWTRFAQGLTDRPMKGMLTGPITILQWSFVRDDQPRADTALQIALAIRDEVADLEAAGIAIIQIDEPAIREGLPLRQAERADYLAWATRAFRVAASSVGDATQIHTHMCYSEFNDILPEIAAMDADVITIETSRSDMELLRGFGGEGGGFHYPNEIGPGVYDIHSPRVPGSDEMLRLLRKAATVIPARQLWVNPDCGLKTRAWPETEAALRHMVAAAQVLRAELGRGSPRATGAAESGAIAG</sequence>
<keyword evidence="10 11" id="KW-0486">Methionine biosynthesis</keyword>
<dbReference type="PIRSF" id="PIRSF000382">
    <property type="entry name" value="MeTrfase_B12_ind"/>
    <property type="match status" value="1"/>
</dbReference>
<evidence type="ECO:0000256" key="2">
    <source>
        <dbReference type="ARBA" id="ARBA00004681"/>
    </source>
</evidence>
<feature type="binding site" evidence="13">
    <location>
        <position position="669"/>
    </location>
    <ligand>
        <name>Zn(2+)</name>
        <dbReference type="ChEBI" id="CHEBI:29105"/>
        <label>1</label>
        <note>catalytic</note>
    </ligand>
</feature>
<dbReference type="Gene3D" id="3.20.20.210">
    <property type="match status" value="2"/>
</dbReference>
<keyword evidence="18" id="KW-1185">Reference proteome</keyword>
<evidence type="ECO:0000256" key="14">
    <source>
        <dbReference type="PIRSR" id="PIRSR000382-3"/>
    </source>
</evidence>
<evidence type="ECO:0000256" key="9">
    <source>
        <dbReference type="ARBA" id="ARBA00022833"/>
    </source>
</evidence>
<dbReference type="Pfam" id="PF01717">
    <property type="entry name" value="Meth_synt_2"/>
    <property type="match status" value="1"/>
</dbReference>
<dbReference type="CDD" id="cd03312">
    <property type="entry name" value="CIMS_N_terminal_like"/>
    <property type="match status" value="1"/>
</dbReference>
<keyword evidence="8 11" id="KW-0677">Repeat</keyword>
<feature type="binding site" evidence="12">
    <location>
        <position position="20"/>
    </location>
    <ligand>
        <name>5-methyltetrahydropteroyltri-L-glutamate</name>
        <dbReference type="ChEBI" id="CHEBI:58207"/>
    </ligand>
</feature>
<protein>
    <recommendedName>
        <fullName evidence="11">5-methyltetrahydropteroyltriglutamate--homocysteine methyltransferase</fullName>
        <ecNumber evidence="11">2.1.1.14</ecNumber>
    </recommendedName>
    <alternativeName>
        <fullName evidence="11">Cobalamin-independent methionine synthase</fullName>
    </alternativeName>
    <alternativeName>
        <fullName evidence="11">Methionine synthase, vitamin-B12 independent isozyme</fullName>
    </alternativeName>
</protein>
<dbReference type="GO" id="GO:0009086">
    <property type="term" value="P:methionine biosynthetic process"/>
    <property type="evidence" value="ECO:0007669"/>
    <property type="project" value="UniProtKB-UniRule"/>
</dbReference>
<proteinExistence type="inferred from homology"/>
<dbReference type="EC" id="2.1.1.14" evidence="11"/>
<evidence type="ECO:0000256" key="5">
    <source>
        <dbReference type="ARBA" id="ARBA00022605"/>
    </source>
</evidence>
<dbReference type="OrthoDB" id="244285at2"/>
<dbReference type="Proteomes" id="UP000231501">
    <property type="component" value="Unassembled WGS sequence"/>
</dbReference>
<feature type="binding site" evidence="11">
    <location>
        <position position="510"/>
    </location>
    <ligand>
        <name>L-homocysteine</name>
        <dbReference type="ChEBI" id="CHEBI:58199"/>
    </ligand>
</feature>
<dbReference type="Pfam" id="PF08267">
    <property type="entry name" value="Meth_synt_1"/>
    <property type="match status" value="1"/>
</dbReference>
<dbReference type="EMBL" id="PEOG01000027">
    <property type="protein sequence ID" value="PIM53025.1"/>
    <property type="molecule type" value="Genomic_DNA"/>
</dbReference>
<gene>
    <name evidence="11" type="primary">metE</name>
    <name evidence="17" type="ORF">CS062_11780</name>
</gene>
<dbReference type="GO" id="GO:0032259">
    <property type="term" value="P:methylation"/>
    <property type="evidence" value="ECO:0007669"/>
    <property type="project" value="UniProtKB-KW"/>
</dbReference>
<feature type="active site" description="Proton donor" evidence="11 14">
    <location>
        <position position="724"/>
    </location>
</feature>
<comment type="caution">
    <text evidence="17">The sequence shown here is derived from an EMBL/GenBank/DDBJ whole genome shotgun (WGS) entry which is preliminary data.</text>
</comment>
<feature type="binding site" evidence="13">
    <location>
        <position position="691"/>
    </location>
    <ligand>
        <name>Zn(2+)</name>
        <dbReference type="ChEBI" id="CHEBI:29105"/>
        <label>1</label>
        <note>catalytic</note>
    </ligand>
</feature>
<reference evidence="17 18" key="1">
    <citation type="submission" date="2017-11" db="EMBL/GenBank/DDBJ databases">
        <title>Draft genome sequence of Mitsuaria sp. HWN-4.</title>
        <authorList>
            <person name="Gundlapally S.R."/>
        </authorList>
    </citation>
    <scope>NUCLEOTIDE SEQUENCE [LARGE SCALE GENOMIC DNA]</scope>
    <source>
        <strain evidence="17 18">HWN-4</strain>
    </source>
</reference>
<dbReference type="InterPro" id="IPR006276">
    <property type="entry name" value="Cobalamin-indep_Met_synthase"/>
</dbReference>
<feature type="binding site" evidence="13">
    <location>
        <position position="667"/>
    </location>
    <ligand>
        <name>Zn(2+)</name>
        <dbReference type="ChEBI" id="CHEBI:29105"/>
        <label>1</label>
        <note>catalytic</note>
    </ligand>
</feature>
<comment type="cofactor">
    <cofactor evidence="11">
        <name>Zn(2+)</name>
        <dbReference type="ChEBI" id="CHEBI:29105"/>
    </cofactor>
    <text evidence="11">Binds 1 zinc ion per subunit.</text>
</comment>
<feature type="binding site" evidence="11 12">
    <location>
        <position position="587"/>
    </location>
    <ligand>
        <name>5-methyltetrahydropteroyltri-L-glutamate</name>
        <dbReference type="ChEBI" id="CHEBI:58207"/>
    </ligand>
</feature>
<feature type="binding site" evidence="11">
    <location>
        <position position="756"/>
    </location>
    <ligand>
        <name>Zn(2+)</name>
        <dbReference type="ChEBI" id="CHEBI:29105"/>
        <note>catalytic</note>
    </ligand>
</feature>
<dbReference type="NCBIfam" id="NF003556">
    <property type="entry name" value="PRK05222.1"/>
    <property type="match status" value="1"/>
</dbReference>
<comment type="catalytic activity">
    <reaction evidence="11">
        <text>5-methyltetrahydropteroyltri-L-glutamate + L-homocysteine = tetrahydropteroyltri-L-glutamate + L-methionine</text>
        <dbReference type="Rhea" id="RHEA:21196"/>
        <dbReference type="ChEBI" id="CHEBI:57844"/>
        <dbReference type="ChEBI" id="CHEBI:58140"/>
        <dbReference type="ChEBI" id="CHEBI:58199"/>
        <dbReference type="ChEBI" id="CHEBI:58207"/>
        <dbReference type="EC" id="2.1.1.14"/>
    </reaction>
</comment>
<feature type="binding site" evidence="11">
    <location>
        <position position="667"/>
    </location>
    <ligand>
        <name>Zn(2+)</name>
        <dbReference type="ChEBI" id="CHEBI:29105"/>
        <note>catalytic</note>
    </ligand>
</feature>
<dbReference type="GO" id="GO:0003871">
    <property type="term" value="F:5-methyltetrahydropteroyltriglutamate-homocysteine S-methyltransferase activity"/>
    <property type="evidence" value="ECO:0007669"/>
    <property type="project" value="UniProtKB-UniRule"/>
</dbReference>
<dbReference type="NCBIfam" id="TIGR01371">
    <property type="entry name" value="met_syn_B12ind"/>
    <property type="match status" value="1"/>
</dbReference>
<feature type="binding site" evidence="11">
    <location>
        <position position="631"/>
    </location>
    <ligand>
        <name>5-methyltetrahydropteroyltri-L-glutamate</name>
        <dbReference type="ChEBI" id="CHEBI:58207"/>
    </ligand>
</feature>
<comment type="cofactor">
    <cofactor evidence="13">
        <name>Zn(2+)</name>
        <dbReference type="ChEBI" id="CHEBI:29105"/>
    </cofactor>
    <text evidence="13">Binds 2 Zn(2+) ions per subunit.</text>
</comment>
<organism evidence="17 18">
    <name type="scientific">Roseateles chitinivorans</name>
    <dbReference type="NCBI Taxonomy" id="2917965"/>
    <lineage>
        <taxon>Bacteria</taxon>
        <taxon>Pseudomonadati</taxon>
        <taxon>Pseudomonadota</taxon>
        <taxon>Betaproteobacteria</taxon>
        <taxon>Burkholderiales</taxon>
        <taxon>Sphaerotilaceae</taxon>
        <taxon>Roseateles</taxon>
    </lineage>
</organism>
<feature type="binding site" evidence="11 12">
    <location>
        <begin position="457"/>
        <end position="459"/>
    </location>
    <ligand>
        <name>L-homocysteine</name>
        <dbReference type="ChEBI" id="CHEBI:58199"/>
    </ligand>
</feature>
<evidence type="ECO:0000256" key="8">
    <source>
        <dbReference type="ARBA" id="ARBA00022737"/>
    </source>
</evidence>
<feature type="binding site" evidence="11 12">
    <location>
        <begin position="541"/>
        <end position="542"/>
    </location>
    <ligand>
        <name>5-methyltetrahydropteroyltri-L-glutamate</name>
        <dbReference type="ChEBI" id="CHEBI:58207"/>
    </ligand>
</feature>
<evidence type="ECO:0000256" key="3">
    <source>
        <dbReference type="ARBA" id="ARBA00009553"/>
    </source>
</evidence>
<dbReference type="InterPro" id="IPR002629">
    <property type="entry name" value="Met_Synth_C/arc"/>
</dbReference>
<dbReference type="InterPro" id="IPR038071">
    <property type="entry name" value="UROD/MetE-like_sf"/>
</dbReference>
<keyword evidence="5 11" id="KW-0028">Amino-acid biosynthesis</keyword>
<dbReference type="SUPFAM" id="SSF51726">
    <property type="entry name" value="UROD/MetE-like"/>
    <property type="match status" value="2"/>
</dbReference>
<evidence type="ECO:0000256" key="7">
    <source>
        <dbReference type="ARBA" id="ARBA00022723"/>
    </source>
</evidence>
<feature type="binding site" evidence="13">
    <location>
        <position position="756"/>
    </location>
    <ligand>
        <name>Zn(2+)</name>
        <dbReference type="ChEBI" id="CHEBI:29105"/>
        <label>1</label>
        <note>catalytic</note>
    </ligand>
</feature>